<evidence type="ECO:0000313" key="6">
    <source>
        <dbReference type="EMBL" id="ADV43627.1"/>
    </source>
</evidence>
<dbReference type="STRING" id="693979.Bache_1624"/>
<dbReference type="PANTHER" id="PTHR30349:SF64">
    <property type="entry name" value="PROPHAGE INTEGRASE INTD-RELATED"/>
    <property type="match status" value="1"/>
</dbReference>
<dbReference type="OrthoDB" id="1062381at2"/>
<dbReference type="EMBL" id="CP002352">
    <property type="protein sequence ID" value="ADV43627.1"/>
    <property type="molecule type" value="Genomic_DNA"/>
</dbReference>
<reference key="1">
    <citation type="submission" date="2010-11" db="EMBL/GenBank/DDBJ databases">
        <title>The complete genome of Bacteroides helcogenes P 36-108.</title>
        <authorList>
            <consortium name="US DOE Joint Genome Institute (JGI-PGF)"/>
            <person name="Lucas S."/>
            <person name="Copeland A."/>
            <person name="Lapidus A."/>
            <person name="Bruce D."/>
            <person name="Goodwin L."/>
            <person name="Pitluck S."/>
            <person name="Kyrpides N."/>
            <person name="Mavromatis K."/>
            <person name="Ivanova N."/>
            <person name="Zeytun A."/>
            <person name="Brettin T."/>
            <person name="Detter J.C."/>
            <person name="Tapia R."/>
            <person name="Han C."/>
            <person name="Land M."/>
            <person name="Hauser L."/>
            <person name="Markowitz V."/>
            <person name="Cheng J.-F."/>
            <person name="Hugenholtz P."/>
            <person name="Woyke T."/>
            <person name="Wu D."/>
            <person name="Gronow S."/>
            <person name="Wellnitz S."/>
            <person name="Brambilla E."/>
            <person name="Klenk H.-P."/>
            <person name="Eisen J.A."/>
        </authorList>
    </citation>
    <scope>NUCLEOTIDE SEQUENCE</scope>
    <source>
        <strain>P 36-108</strain>
    </source>
</reference>
<feature type="domain" description="Phage integrase SAM-like" evidence="5">
    <location>
        <begin position="125"/>
        <end position="215"/>
    </location>
</feature>
<keyword evidence="3" id="KW-0233">DNA recombination</keyword>
<sequence length="421" mass="49771">MFTVNIKGKRDPKNINFVKLEMVFYKRGYARVTKVINITGLYSEWNQKSQLFVGKDSSEKNKFPQQQRLKYLKIGERWDAQGKNWIPVELSHYYDTDPNYRNKYIPISDIIEELAVEFENQKRYKNGRVLKSLSTSRKYQYLNTSLHQFTKSKYHQDFSKYRFRDLTEKFIQDFVVWIQIQAAKNGTSGDVSGKLRKLRAVCLHAKEQGVYNVNLHTFQSFKEKLKQRITTPKGVSPEVMQQIETFDRILLTNKEQLYLDLFLFSYYAGGMSAIDVCLLTQNQIKGDMIIYERTKYDKQARVIIIDKAVEIIERYRSEAYMNYVFPTIKRCNPTQSKLYGRVKRINEKVNQTLQKICDHCGIKSRVTWGTARSSYISKMIDEGFHPLQVAELAGNSPQTIYRHYYTIYDKEKMKKRMNEVL</sequence>
<evidence type="ECO:0000256" key="1">
    <source>
        <dbReference type="ARBA" id="ARBA00008857"/>
    </source>
</evidence>
<dbReference type="SUPFAM" id="SSF56349">
    <property type="entry name" value="DNA breaking-rejoining enzymes"/>
    <property type="match status" value="1"/>
</dbReference>
<protein>
    <submittedName>
        <fullName evidence="6">Integrase family protein</fullName>
    </submittedName>
</protein>
<dbReference type="Proteomes" id="UP000008630">
    <property type="component" value="Chromosome"/>
</dbReference>
<dbReference type="GO" id="GO:0006310">
    <property type="term" value="P:DNA recombination"/>
    <property type="evidence" value="ECO:0007669"/>
    <property type="project" value="UniProtKB-KW"/>
</dbReference>
<dbReference type="HOGENOM" id="CLU_645019_0_0_10"/>
<dbReference type="Gene3D" id="1.10.150.130">
    <property type="match status" value="1"/>
</dbReference>
<dbReference type="PANTHER" id="PTHR30349">
    <property type="entry name" value="PHAGE INTEGRASE-RELATED"/>
    <property type="match status" value="1"/>
</dbReference>
<dbReference type="KEGG" id="bhl:Bache_1624"/>
<comment type="similarity">
    <text evidence="1">Belongs to the 'phage' integrase family.</text>
</comment>
<name>E6SWS5_BACT6</name>
<proteinExistence type="inferred from homology"/>
<dbReference type="Pfam" id="PF00589">
    <property type="entry name" value="Phage_integrase"/>
    <property type="match status" value="1"/>
</dbReference>
<dbReference type="InterPro" id="IPR002104">
    <property type="entry name" value="Integrase_catalytic"/>
</dbReference>
<dbReference type="InterPro" id="IPR010998">
    <property type="entry name" value="Integrase_recombinase_N"/>
</dbReference>
<dbReference type="AlphaFoldDB" id="E6SWS5"/>
<dbReference type="Pfam" id="PF13102">
    <property type="entry name" value="Phage_int_SAM_5"/>
    <property type="match status" value="1"/>
</dbReference>
<evidence type="ECO:0000259" key="5">
    <source>
        <dbReference type="Pfam" id="PF13102"/>
    </source>
</evidence>
<evidence type="ECO:0000256" key="3">
    <source>
        <dbReference type="ARBA" id="ARBA00023172"/>
    </source>
</evidence>
<dbReference type="InterPro" id="IPR011010">
    <property type="entry name" value="DNA_brk_join_enz"/>
</dbReference>
<dbReference type="GO" id="GO:0015074">
    <property type="term" value="P:DNA integration"/>
    <property type="evidence" value="ECO:0007669"/>
    <property type="project" value="InterPro"/>
</dbReference>
<accession>E6SWS5</accession>
<keyword evidence="7" id="KW-1185">Reference proteome</keyword>
<dbReference type="RefSeq" id="WP_013547221.1">
    <property type="nucleotide sequence ID" value="NC_014933.1"/>
</dbReference>
<gene>
    <name evidence="6" type="ordered locus">Bache_1624</name>
</gene>
<organism evidence="6 7">
    <name type="scientific">Bacteroides helcogenes (strain ATCC 35417 / DSM 20613 / JCM 6297 / CCUG 15421 / P 36-108)</name>
    <dbReference type="NCBI Taxonomy" id="693979"/>
    <lineage>
        <taxon>Bacteria</taxon>
        <taxon>Pseudomonadati</taxon>
        <taxon>Bacteroidota</taxon>
        <taxon>Bacteroidia</taxon>
        <taxon>Bacteroidales</taxon>
        <taxon>Bacteroidaceae</taxon>
        <taxon>Bacteroides</taxon>
    </lineage>
</organism>
<reference evidence="6 7" key="2">
    <citation type="journal article" date="2011" name="Stand. Genomic Sci.">
        <title>Complete genome sequence of Bacteroides helcogenes type strain (P 36-108).</title>
        <authorList>
            <person name="Pati A."/>
            <person name="Gronow S."/>
            <person name="Zeytun A."/>
            <person name="Lapidus A."/>
            <person name="Nolan M."/>
            <person name="Hammon N."/>
            <person name="Deshpande S."/>
            <person name="Cheng J.F."/>
            <person name="Tapia R."/>
            <person name="Han C."/>
            <person name="Goodwin L."/>
            <person name="Pitluck S."/>
            <person name="Liolios K."/>
            <person name="Pagani I."/>
            <person name="Ivanova N."/>
            <person name="Mavromatis K."/>
            <person name="Chen A."/>
            <person name="Palaniappan K."/>
            <person name="Land M."/>
            <person name="Hauser L."/>
            <person name="Chang Y.J."/>
            <person name="Jeffries C.D."/>
            <person name="Detter J.C."/>
            <person name="Brambilla E."/>
            <person name="Rohde M."/>
            <person name="Goker M."/>
            <person name="Woyke T."/>
            <person name="Bristow J."/>
            <person name="Eisen J.A."/>
            <person name="Markowitz V."/>
            <person name="Hugenholtz P."/>
            <person name="Kyrpides N.C."/>
            <person name="Klenk H.P."/>
            <person name="Lucas S."/>
        </authorList>
    </citation>
    <scope>NUCLEOTIDE SEQUENCE [LARGE SCALE GENOMIC DNA]</scope>
    <source>
        <strain evidence="7">ATCC 35417 / DSM 20613 / JCM 6297 / CCUG 15421 / P 36-108</strain>
    </source>
</reference>
<evidence type="ECO:0000313" key="7">
    <source>
        <dbReference type="Proteomes" id="UP000008630"/>
    </source>
</evidence>
<evidence type="ECO:0000259" key="4">
    <source>
        <dbReference type="Pfam" id="PF00589"/>
    </source>
</evidence>
<keyword evidence="2" id="KW-0238">DNA-binding</keyword>
<dbReference type="Gene3D" id="1.10.443.10">
    <property type="entry name" value="Intergrase catalytic core"/>
    <property type="match status" value="1"/>
</dbReference>
<dbReference type="PATRIC" id="fig|693979.3.peg.1717"/>
<feature type="domain" description="Tyr recombinase" evidence="4">
    <location>
        <begin position="245"/>
        <end position="409"/>
    </location>
</feature>
<evidence type="ECO:0000256" key="2">
    <source>
        <dbReference type="ARBA" id="ARBA00023125"/>
    </source>
</evidence>
<dbReference type="eggNOG" id="COG4974">
    <property type="taxonomic scope" value="Bacteria"/>
</dbReference>
<dbReference type="GO" id="GO:0003677">
    <property type="term" value="F:DNA binding"/>
    <property type="evidence" value="ECO:0007669"/>
    <property type="project" value="UniProtKB-KW"/>
</dbReference>
<dbReference type="InterPro" id="IPR050090">
    <property type="entry name" value="Tyrosine_recombinase_XerCD"/>
</dbReference>
<dbReference type="InterPro" id="IPR025269">
    <property type="entry name" value="SAM-like_dom"/>
</dbReference>
<dbReference type="InterPro" id="IPR013762">
    <property type="entry name" value="Integrase-like_cat_sf"/>
</dbReference>